<evidence type="ECO:0000313" key="3">
    <source>
        <dbReference type="Proteomes" id="UP000275078"/>
    </source>
</evidence>
<organism evidence="2 3">
    <name type="scientific">Ascobolus immersus RN42</name>
    <dbReference type="NCBI Taxonomy" id="1160509"/>
    <lineage>
        <taxon>Eukaryota</taxon>
        <taxon>Fungi</taxon>
        <taxon>Dikarya</taxon>
        <taxon>Ascomycota</taxon>
        <taxon>Pezizomycotina</taxon>
        <taxon>Pezizomycetes</taxon>
        <taxon>Pezizales</taxon>
        <taxon>Ascobolaceae</taxon>
        <taxon>Ascobolus</taxon>
    </lineage>
</organism>
<evidence type="ECO:0000313" key="2">
    <source>
        <dbReference type="EMBL" id="RPA75011.1"/>
    </source>
</evidence>
<accession>A0A3N4HSJ1</accession>
<protein>
    <submittedName>
        <fullName evidence="2">Uncharacterized protein</fullName>
    </submittedName>
</protein>
<feature type="compositionally biased region" description="Polar residues" evidence="1">
    <location>
        <begin position="58"/>
        <end position="75"/>
    </location>
</feature>
<name>A0A3N4HSJ1_ASCIM</name>
<proteinExistence type="predicted"/>
<reference evidence="2 3" key="1">
    <citation type="journal article" date="2018" name="Nat. Ecol. Evol.">
        <title>Pezizomycetes genomes reveal the molecular basis of ectomycorrhizal truffle lifestyle.</title>
        <authorList>
            <person name="Murat C."/>
            <person name="Payen T."/>
            <person name="Noel B."/>
            <person name="Kuo A."/>
            <person name="Morin E."/>
            <person name="Chen J."/>
            <person name="Kohler A."/>
            <person name="Krizsan K."/>
            <person name="Balestrini R."/>
            <person name="Da Silva C."/>
            <person name="Montanini B."/>
            <person name="Hainaut M."/>
            <person name="Levati E."/>
            <person name="Barry K.W."/>
            <person name="Belfiori B."/>
            <person name="Cichocki N."/>
            <person name="Clum A."/>
            <person name="Dockter R.B."/>
            <person name="Fauchery L."/>
            <person name="Guy J."/>
            <person name="Iotti M."/>
            <person name="Le Tacon F."/>
            <person name="Lindquist E.A."/>
            <person name="Lipzen A."/>
            <person name="Malagnac F."/>
            <person name="Mello A."/>
            <person name="Molinier V."/>
            <person name="Miyauchi S."/>
            <person name="Poulain J."/>
            <person name="Riccioni C."/>
            <person name="Rubini A."/>
            <person name="Sitrit Y."/>
            <person name="Splivallo R."/>
            <person name="Traeger S."/>
            <person name="Wang M."/>
            <person name="Zifcakova L."/>
            <person name="Wipf D."/>
            <person name="Zambonelli A."/>
            <person name="Paolocci F."/>
            <person name="Nowrousian M."/>
            <person name="Ottonello S."/>
            <person name="Baldrian P."/>
            <person name="Spatafora J.W."/>
            <person name="Henrissat B."/>
            <person name="Nagy L.G."/>
            <person name="Aury J.M."/>
            <person name="Wincker P."/>
            <person name="Grigoriev I.V."/>
            <person name="Bonfante P."/>
            <person name="Martin F.M."/>
        </authorList>
    </citation>
    <scope>NUCLEOTIDE SEQUENCE [LARGE SCALE GENOMIC DNA]</scope>
    <source>
        <strain evidence="2 3">RN42</strain>
    </source>
</reference>
<evidence type="ECO:0000256" key="1">
    <source>
        <dbReference type="SAM" id="MobiDB-lite"/>
    </source>
</evidence>
<dbReference type="EMBL" id="ML119774">
    <property type="protein sequence ID" value="RPA75011.1"/>
    <property type="molecule type" value="Genomic_DNA"/>
</dbReference>
<sequence>MEAAGGHEEKKWLNENVRPAEEVEYMGMYDAQASKPHLYGRGNLATIDQQRRLGRPQVASTTYPERDLSSSGQHYLQGTRASHLARWSTRLTQRPSRLILHTTVTFNKEDWVKMYAYPGILREYYRRNCSHEKTVQYKMVVTAVSIFPNASNRVQAKTPTTTEAGALYAVGRLLGTTRPTRWFRSQRFANTHEILEAGTRPQISSHEKSATPVRDSSENVNAREQSYDISRFCIYLVSVMYRDTNGEITRLCACLFGEATQKGIVAVRSPHHTAAPWEIQPPVLLARHVVSERDGRHDERDQDEKDYGYETLAREIHPRDTVSDEKKELLEKFEIVHARMTALEVVDLRARSLKGKTFTTRRGSGVPDSVSTRALEVGLGKTRFTRIYCGKE</sequence>
<keyword evidence="3" id="KW-1185">Reference proteome</keyword>
<feature type="region of interest" description="Disordered" evidence="1">
    <location>
        <begin position="53"/>
        <end position="75"/>
    </location>
</feature>
<dbReference type="AlphaFoldDB" id="A0A3N4HSJ1"/>
<gene>
    <name evidence="2" type="ORF">BJ508DRAFT_312374</name>
</gene>
<dbReference type="Proteomes" id="UP000275078">
    <property type="component" value="Unassembled WGS sequence"/>
</dbReference>